<dbReference type="Pfam" id="PF07617">
    <property type="entry name" value="DUF1579"/>
    <property type="match status" value="1"/>
</dbReference>
<feature type="chain" id="PRO_5021943761" description="DUF1579 domain-containing protein" evidence="1">
    <location>
        <begin position="20"/>
        <end position="196"/>
    </location>
</feature>
<evidence type="ECO:0008006" key="4">
    <source>
        <dbReference type="Google" id="ProtNLM"/>
    </source>
</evidence>
<evidence type="ECO:0000313" key="2">
    <source>
        <dbReference type="EMBL" id="QDV09729.1"/>
    </source>
</evidence>
<keyword evidence="3" id="KW-1185">Reference proteome</keyword>
<dbReference type="EMBL" id="CP036434">
    <property type="protein sequence ID" value="QDV09729.1"/>
    <property type="molecule type" value="Genomic_DNA"/>
</dbReference>
<name>A0A518F077_9BACT</name>
<proteinExistence type="predicted"/>
<evidence type="ECO:0000313" key="3">
    <source>
        <dbReference type="Proteomes" id="UP000320390"/>
    </source>
</evidence>
<sequence precursor="true">MKKLLPLLLLASCSATGPANGTAAGDRADQATAASSFAAMPPTADLHPYLQRLLGDWRIRSEVGGGSDGATMVMESTESVEAMGPWIVSRIRAGGEPGDFEARLALAYDAETDDIVGFWVDSSSSHMWNYRCWLDEGGSTLTAEAEGPAFDDPSRVTRFQDITEFDGSGRRLLRSRMLGADGEWVEFSSGVAERVR</sequence>
<dbReference type="InterPro" id="IPR011473">
    <property type="entry name" value="DUF1579"/>
</dbReference>
<protein>
    <recommendedName>
        <fullName evidence="4">DUF1579 domain-containing protein</fullName>
    </recommendedName>
</protein>
<organism evidence="2 3">
    <name type="scientific">Saltatorellus ferox</name>
    <dbReference type="NCBI Taxonomy" id="2528018"/>
    <lineage>
        <taxon>Bacteria</taxon>
        <taxon>Pseudomonadati</taxon>
        <taxon>Planctomycetota</taxon>
        <taxon>Planctomycetia</taxon>
        <taxon>Planctomycetia incertae sedis</taxon>
        <taxon>Saltatorellus</taxon>
    </lineage>
</organism>
<dbReference type="RefSeq" id="WP_145204596.1">
    <property type="nucleotide sequence ID" value="NZ_CP036434.1"/>
</dbReference>
<gene>
    <name evidence="2" type="ORF">Poly30_52880</name>
</gene>
<reference evidence="2 3" key="1">
    <citation type="submission" date="2019-02" db="EMBL/GenBank/DDBJ databases">
        <title>Deep-cultivation of Planctomycetes and their phenomic and genomic characterization uncovers novel biology.</title>
        <authorList>
            <person name="Wiegand S."/>
            <person name="Jogler M."/>
            <person name="Boedeker C."/>
            <person name="Pinto D."/>
            <person name="Vollmers J."/>
            <person name="Rivas-Marin E."/>
            <person name="Kohn T."/>
            <person name="Peeters S.H."/>
            <person name="Heuer A."/>
            <person name="Rast P."/>
            <person name="Oberbeckmann S."/>
            <person name="Bunk B."/>
            <person name="Jeske O."/>
            <person name="Meyerdierks A."/>
            <person name="Storesund J.E."/>
            <person name="Kallscheuer N."/>
            <person name="Luecker S."/>
            <person name="Lage O.M."/>
            <person name="Pohl T."/>
            <person name="Merkel B.J."/>
            <person name="Hornburger P."/>
            <person name="Mueller R.-W."/>
            <person name="Bruemmer F."/>
            <person name="Labrenz M."/>
            <person name="Spormann A.M."/>
            <person name="Op den Camp H."/>
            <person name="Overmann J."/>
            <person name="Amann R."/>
            <person name="Jetten M.S.M."/>
            <person name="Mascher T."/>
            <person name="Medema M.H."/>
            <person name="Devos D.P."/>
            <person name="Kaster A.-K."/>
            <person name="Ovreas L."/>
            <person name="Rohde M."/>
            <person name="Galperin M.Y."/>
            <person name="Jogler C."/>
        </authorList>
    </citation>
    <scope>NUCLEOTIDE SEQUENCE [LARGE SCALE GENOMIC DNA]</scope>
    <source>
        <strain evidence="2 3">Poly30</strain>
    </source>
</reference>
<dbReference type="AlphaFoldDB" id="A0A518F077"/>
<dbReference type="Proteomes" id="UP000320390">
    <property type="component" value="Chromosome"/>
</dbReference>
<evidence type="ECO:0000256" key="1">
    <source>
        <dbReference type="SAM" id="SignalP"/>
    </source>
</evidence>
<feature type="signal peptide" evidence="1">
    <location>
        <begin position="1"/>
        <end position="19"/>
    </location>
</feature>
<accession>A0A518F077</accession>
<keyword evidence="1" id="KW-0732">Signal</keyword>
<dbReference type="OrthoDB" id="512336at2"/>